<sequence length="474" mass="53148">MSTKVKIVKTAQQIETLESFFQKGMTSYGRDNVNGLKLLDEAVKETGLTETIVKEWIRNKKKAPSKKKTEKVNERNPRGYDLFKSKWLTDNPNSSLREANIAWKELVDEEKLDFNKRASEIEEVNFHDKPVEWQKKKISLTRKKILDLCKELEGYGVETLVMEVDTDRARKEPNFVLTYGSERALDFSDQQSDLDWEFASFINGCSEDERAPKSERNEVANLLNQKFLSLKTGRTRVPYKRLKDGTIDVHGLPDGFELRKPASCTKRELAIIKDHINNISFTIPSVGNKAAKSGDVSDPVPADVPAANVTADVSADVPAVSFEVVNYNSTSTVQLDNDLDYTDEVSPDSEISTNAHVTSNVAPRNGKNKSQNIVSGGGGGKRRRKDMSGMDPIYSKLGDDDLVPNTSSLEVSKKKVLELAANGEGLVERIDDHKEEDGHTTFYVKWIGFKDPSWLSGDAIKIDLKDRYFASLDD</sequence>
<protein>
    <recommendedName>
        <fullName evidence="2">Chromo domain-containing protein</fullName>
    </recommendedName>
</protein>
<dbReference type="AlphaFoldDB" id="A0A7M5US65"/>
<name>A0A7M5US65_9CNID</name>
<feature type="domain" description="Chromo" evidence="2">
    <location>
        <begin position="425"/>
        <end position="474"/>
    </location>
</feature>
<evidence type="ECO:0000313" key="4">
    <source>
        <dbReference type="Proteomes" id="UP000594262"/>
    </source>
</evidence>
<feature type="compositionally biased region" description="Polar residues" evidence="1">
    <location>
        <begin position="349"/>
        <end position="374"/>
    </location>
</feature>
<evidence type="ECO:0000256" key="1">
    <source>
        <dbReference type="SAM" id="MobiDB-lite"/>
    </source>
</evidence>
<dbReference type="CDD" id="cd00024">
    <property type="entry name" value="CD_CSD"/>
    <property type="match status" value="1"/>
</dbReference>
<dbReference type="InterPro" id="IPR000953">
    <property type="entry name" value="Chromo/chromo_shadow_dom"/>
</dbReference>
<dbReference type="RefSeq" id="XP_066914415.1">
    <property type="nucleotide sequence ID" value="XM_067058314.1"/>
</dbReference>
<dbReference type="InterPro" id="IPR036647">
    <property type="entry name" value="GTF2I-like_rpt_sf"/>
</dbReference>
<dbReference type="SUPFAM" id="SSF117773">
    <property type="entry name" value="GTF2I-like repeat"/>
    <property type="match status" value="1"/>
</dbReference>
<accession>A0A7M5US65</accession>
<dbReference type="GeneID" id="136801667"/>
<evidence type="ECO:0000259" key="2">
    <source>
        <dbReference type="PROSITE" id="PS50013"/>
    </source>
</evidence>
<evidence type="ECO:0000313" key="3">
    <source>
        <dbReference type="EnsemblMetazoa" id="CLYHEMP001773.1"/>
    </source>
</evidence>
<reference evidence="3" key="1">
    <citation type="submission" date="2021-01" db="UniProtKB">
        <authorList>
            <consortium name="EnsemblMetazoa"/>
        </authorList>
    </citation>
    <scope>IDENTIFICATION</scope>
</reference>
<dbReference type="Gene3D" id="2.40.50.40">
    <property type="match status" value="1"/>
</dbReference>
<dbReference type="Gene3D" id="3.90.1460.10">
    <property type="entry name" value="GTF2I-like"/>
    <property type="match status" value="1"/>
</dbReference>
<keyword evidence="4" id="KW-1185">Reference proteome</keyword>
<dbReference type="Gene3D" id="1.10.10.60">
    <property type="entry name" value="Homeodomain-like"/>
    <property type="match status" value="1"/>
</dbReference>
<dbReference type="Proteomes" id="UP000594262">
    <property type="component" value="Unplaced"/>
</dbReference>
<dbReference type="InterPro" id="IPR016197">
    <property type="entry name" value="Chromo-like_dom_sf"/>
</dbReference>
<feature type="region of interest" description="Disordered" evidence="1">
    <location>
        <begin position="345"/>
        <end position="391"/>
    </location>
</feature>
<dbReference type="EnsemblMetazoa" id="CLYHEMT001773.1">
    <property type="protein sequence ID" value="CLYHEMP001773.1"/>
    <property type="gene ID" value="CLYHEMG001773"/>
</dbReference>
<organism evidence="3 4">
    <name type="scientific">Clytia hemisphaerica</name>
    <dbReference type="NCBI Taxonomy" id="252671"/>
    <lineage>
        <taxon>Eukaryota</taxon>
        <taxon>Metazoa</taxon>
        <taxon>Cnidaria</taxon>
        <taxon>Hydrozoa</taxon>
        <taxon>Hydroidolina</taxon>
        <taxon>Leptothecata</taxon>
        <taxon>Obeliida</taxon>
        <taxon>Clytiidae</taxon>
        <taxon>Clytia</taxon>
    </lineage>
</organism>
<dbReference type="SUPFAM" id="SSF54160">
    <property type="entry name" value="Chromo domain-like"/>
    <property type="match status" value="1"/>
</dbReference>
<dbReference type="PROSITE" id="PS50013">
    <property type="entry name" value="CHROMO_2"/>
    <property type="match status" value="1"/>
</dbReference>
<dbReference type="OrthoDB" id="6144565at2759"/>
<proteinExistence type="predicted"/>